<evidence type="ECO:0000313" key="2">
    <source>
        <dbReference type="Proteomes" id="UP001610335"/>
    </source>
</evidence>
<organism evidence="1 2">
    <name type="scientific">Aspergillus cavernicola</name>
    <dbReference type="NCBI Taxonomy" id="176166"/>
    <lineage>
        <taxon>Eukaryota</taxon>
        <taxon>Fungi</taxon>
        <taxon>Dikarya</taxon>
        <taxon>Ascomycota</taxon>
        <taxon>Pezizomycotina</taxon>
        <taxon>Eurotiomycetes</taxon>
        <taxon>Eurotiomycetidae</taxon>
        <taxon>Eurotiales</taxon>
        <taxon>Aspergillaceae</taxon>
        <taxon>Aspergillus</taxon>
        <taxon>Aspergillus subgen. Nidulantes</taxon>
    </lineage>
</organism>
<reference evidence="1 2" key="1">
    <citation type="submission" date="2024-07" db="EMBL/GenBank/DDBJ databases">
        <title>Section-level genome sequencing and comparative genomics of Aspergillus sections Usti and Cavernicolus.</title>
        <authorList>
            <consortium name="Lawrence Berkeley National Laboratory"/>
            <person name="Nybo J.L."/>
            <person name="Vesth T.C."/>
            <person name="Theobald S."/>
            <person name="Frisvad J.C."/>
            <person name="Larsen T.O."/>
            <person name="Kjaerboelling I."/>
            <person name="Rothschild-Mancinelli K."/>
            <person name="Lyhne E.K."/>
            <person name="Kogle M.E."/>
            <person name="Barry K."/>
            <person name="Clum A."/>
            <person name="Na H."/>
            <person name="Ledsgaard L."/>
            <person name="Lin J."/>
            <person name="Lipzen A."/>
            <person name="Kuo A."/>
            <person name="Riley R."/>
            <person name="Mondo S."/>
            <person name="LaButti K."/>
            <person name="Haridas S."/>
            <person name="Pangalinan J."/>
            <person name="Salamov A.A."/>
            <person name="Simmons B.A."/>
            <person name="Magnuson J.K."/>
            <person name="Chen J."/>
            <person name="Drula E."/>
            <person name="Henrissat B."/>
            <person name="Wiebenga A."/>
            <person name="Lubbers R.J."/>
            <person name="Gomes A.C."/>
            <person name="Makela M.R."/>
            <person name="Stajich J."/>
            <person name="Grigoriev I.V."/>
            <person name="Mortensen U.H."/>
            <person name="De vries R.P."/>
            <person name="Baker S.E."/>
            <person name="Andersen M.R."/>
        </authorList>
    </citation>
    <scope>NUCLEOTIDE SEQUENCE [LARGE SCALE GENOMIC DNA]</scope>
    <source>
        <strain evidence="1 2">CBS 600.67</strain>
    </source>
</reference>
<keyword evidence="2" id="KW-1185">Reference proteome</keyword>
<gene>
    <name evidence="1" type="ORF">BDW59DRAFT_154855</name>
</gene>
<name>A0ABR4HD52_9EURO</name>
<evidence type="ECO:0000313" key="1">
    <source>
        <dbReference type="EMBL" id="KAL2813355.1"/>
    </source>
</evidence>
<comment type="caution">
    <text evidence="1">The sequence shown here is derived from an EMBL/GenBank/DDBJ whole genome shotgun (WGS) entry which is preliminary data.</text>
</comment>
<dbReference type="Proteomes" id="UP001610335">
    <property type="component" value="Unassembled WGS sequence"/>
</dbReference>
<sequence length="208" mass="23768">MELPGNEKYKAASNSRNENPWLNNLGLSEHDLIDLRNVQTTYHVQLNDHPDVGYHFRMWLLWDYDRIWGVFDMGYTKGLFLVDPGPKPSAIHKSPFSWRGVEKSATDTVLCNELITKGEIVIEPGNLEIEGTFEFMAGNGEPGGEQCAFRGKPHFGPSVVPYSLEGVVDEWNDYGFLEEEERVRQYLSLEELAADLRRRDERRAASGF</sequence>
<protein>
    <submittedName>
        <fullName evidence="1">Uncharacterized protein</fullName>
    </submittedName>
</protein>
<proteinExistence type="predicted"/>
<accession>A0ABR4HD52</accession>
<dbReference type="EMBL" id="JBFXLS010000145">
    <property type="protein sequence ID" value="KAL2813355.1"/>
    <property type="molecule type" value="Genomic_DNA"/>
</dbReference>